<dbReference type="Gene3D" id="2.60.40.1760">
    <property type="entry name" value="glycosyl hydrolase (family 31)"/>
    <property type="match status" value="1"/>
</dbReference>
<keyword evidence="6" id="KW-0256">Endoplasmic reticulum</keyword>
<dbReference type="SUPFAM" id="SSF74650">
    <property type="entry name" value="Galactose mutarotase-like"/>
    <property type="match status" value="1"/>
</dbReference>
<dbReference type="GO" id="GO:0005783">
    <property type="term" value="C:endoplasmic reticulum"/>
    <property type="evidence" value="ECO:0007669"/>
    <property type="project" value="UniProtKB-SubCell"/>
</dbReference>
<dbReference type="HOGENOM" id="CLU_000631_7_0_1"/>
<evidence type="ECO:0000256" key="10">
    <source>
        <dbReference type="RuleBase" id="RU361185"/>
    </source>
</evidence>
<evidence type="ECO:0000259" key="12">
    <source>
        <dbReference type="Pfam" id="PF01055"/>
    </source>
</evidence>
<comment type="subcellular location">
    <subcellularLocation>
        <location evidence="1">Endoplasmic reticulum</location>
    </subcellularLocation>
</comment>
<accession>M4BY34</accession>
<evidence type="ECO:0000256" key="6">
    <source>
        <dbReference type="ARBA" id="ARBA00022824"/>
    </source>
</evidence>
<dbReference type="GO" id="GO:0090599">
    <property type="term" value="F:alpha-glucosidase activity"/>
    <property type="evidence" value="ECO:0007669"/>
    <property type="project" value="TreeGrafter"/>
</dbReference>
<comment type="similarity">
    <text evidence="3 10">Belongs to the glycosyl hydrolase 31 family.</text>
</comment>
<dbReference type="PANTHER" id="PTHR22762:SF54">
    <property type="entry name" value="BCDNA.GH04962"/>
    <property type="match status" value="1"/>
</dbReference>
<evidence type="ECO:0000256" key="2">
    <source>
        <dbReference type="ARBA" id="ARBA00004833"/>
    </source>
</evidence>
<feature type="region of interest" description="Disordered" evidence="11">
    <location>
        <begin position="259"/>
        <end position="283"/>
    </location>
</feature>
<dbReference type="VEuPathDB" id="FungiDB:HpaG811466"/>
<keyword evidence="16" id="KW-1185">Reference proteome</keyword>
<feature type="domain" description="Glycosyl hydrolase family 31 C-terminal" evidence="14">
    <location>
        <begin position="792"/>
        <end position="886"/>
    </location>
</feature>
<evidence type="ECO:0000256" key="1">
    <source>
        <dbReference type="ARBA" id="ARBA00004240"/>
    </source>
</evidence>
<dbReference type="Proteomes" id="UP000011713">
    <property type="component" value="Unassembled WGS sequence"/>
</dbReference>
<dbReference type="FunFam" id="3.20.20.80:FF:000039">
    <property type="entry name" value="Glucosidase, alpha neutral C"/>
    <property type="match status" value="1"/>
</dbReference>
<evidence type="ECO:0000256" key="11">
    <source>
        <dbReference type="SAM" id="MobiDB-lite"/>
    </source>
</evidence>
<dbReference type="Gene3D" id="3.20.20.80">
    <property type="entry name" value="Glycosidases"/>
    <property type="match status" value="2"/>
</dbReference>
<dbReference type="CDD" id="cd14752">
    <property type="entry name" value="GH31_N"/>
    <property type="match status" value="1"/>
</dbReference>
<dbReference type="STRING" id="559515.M4BY34"/>
<comment type="pathway">
    <text evidence="2">Glycan metabolism; N-glycan metabolism.</text>
</comment>
<evidence type="ECO:0000259" key="14">
    <source>
        <dbReference type="Pfam" id="PF21365"/>
    </source>
</evidence>
<name>M4BY34_HYAAE</name>
<dbReference type="SUPFAM" id="SSF51445">
    <property type="entry name" value="(Trans)glycosidases"/>
    <property type="match status" value="1"/>
</dbReference>
<dbReference type="EnsemblProtists" id="HpaT811466">
    <property type="protein sequence ID" value="HpaP811466"/>
    <property type="gene ID" value="HpaG811466"/>
</dbReference>
<feature type="domain" description="Glycoside hydrolase family 31 N-terminal" evidence="13">
    <location>
        <begin position="127"/>
        <end position="389"/>
    </location>
</feature>
<dbReference type="GO" id="GO:0005975">
    <property type="term" value="P:carbohydrate metabolic process"/>
    <property type="evidence" value="ECO:0007669"/>
    <property type="project" value="InterPro"/>
</dbReference>
<dbReference type="EMBL" id="JH598037">
    <property type="status" value="NOT_ANNOTATED_CDS"/>
    <property type="molecule type" value="Genomic_DNA"/>
</dbReference>
<dbReference type="FunFam" id="2.60.40.1180:FF:000023">
    <property type="entry name" value="neutral alpha-glucosidase AB isoform X2"/>
    <property type="match status" value="1"/>
</dbReference>
<dbReference type="InterPro" id="IPR013780">
    <property type="entry name" value="Glyco_hydro_b"/>
</dbReference>
<evidence type="ECO:0000313" key="16">
    <source>
        <dbReference type="Proteomes" id="UP000011713"/>
    </source>
</evidence>
<feature type="domain" description="Glycoside hydrolase family 31 TIM barrel" evidence="12">
    <location>
        <begin position="435"/>
        <end position="784"/>
    </location>
</feature>
<dbReference type="Pfam" id="PF13802">
    <property type="entry name" value="Gal_mutarotas_2"/>
    <property type="match status" value="1"/>
</dbReference>
<dbReference type="OMA" id="TVHQPLW"/>
<evidence type="ECO:0000256" key="3">
    <source>
        <dbReference type="ARBA" id="ARBA00007806"/>
    </source>
</evidence>
<dbReference type="SUPFAM" id="SSF51011">
    <property type="entry name" value="Glycosyl hydrolase domain"/>
    <property type="match status" value="1"/>
</dbReference>
<dbReference type="AlphaFoldDB" id="M4BY34"/>
<dbReference type="InterPro" id="IPR048395">
    <property type="entry name" value="Glyco_hydro_31_C"/>
</dbReference>
<organism evidence="15 16">
    <name type="scientific">Hyaloperonospora arabidopsidis (strain Emoy2)</name>
    <name type="common">Downy mildew agent</name>
    <name type="synonym">Peronospora arabidopsidis</name>
    <dbReference type="NCBI Taxonomy" id="559515"/>
    <lineage>
        <taxon>Eukaryota</taxon>
        <taxon>Sar</taxon>
        <taxon>Stramenopiles</taxon>
        <taxon>Oomycota</taxon>
        <taxon>Peronosporomycetes</taxon>
        <taxon>Peronosporales</taxon>
        <taxon>Peronosporaceae</taxon>
        <taxon>Hyaloperonospora</taxon>
    </lineage>
</organism>
<dbReference type="PANTHER" id="PTHR22762">
    <property type="entry name" value="ALPHA-GLUCOSIDASE"/>
    <property type="match status" value="1"/>
</dbReference>
<proteinExistence type="inferred from homology"/>
<keyword evidence="7" id="KW-0325">Glycoprotein</keyword>
<dbReference type="InterPro" id="IPR017853">
    <property type="entry name" value="GH"/>
</dbReference>
<evidence type="ECO:0000256" key="8">
    <source>
        <dbReference type="ARBA" id="ARBA00023295"/>
    </source>
</evidence>
<keyword evidence="5 10" id="KW-0378">Hydrolase</keyword>
<dbReference type="GO" id="GO:0006491">
    <property type="term" value="P:N-glycan processing"/>
    <property type="evidence" value="ECO:0007669"/>
    <property type="project" value="TreeGrafter"/>
</dbReference>
<evidence type="ECO:0000259" key="13">
    <source>
        <dbReference type="Pfam" id="PF13802"/>
    </source>
</evidence>
<reference evidence="15" key="2">
    <citation type="submission" date="2015-06" db="UniProtKB">
        <authorList>
            <consortium name="EnsemblProtists"/>
        </authorList>
    </citation>
    <scope>IDENTIFICATION</scope>
    <source>
        <strain evidence="15">Emoy2</strain>
    </source>
</reference>
<dbReference type="InterPro" id="IPR011013">
    <property type="entry name" value="Gal_mutarotase_sf_dom"/>
</dbReference>
<protein>
    <recommendedName>
        <fullName evidence="9">Glucosidase II subunit alpha</fullName>
    </recommendedName>
</protein>
<evidence type="ECO:0000256" key="4">
    <source>
        <dbReference type="ARBA" id="ARBA00022729"/>
    </source>
</evidence>
<dbReference type="eggNOG" id="KOG1066">
    <property type="taxonomic scope" value="Eukaryota"/>
</dbReference>
<keyword evidence="8 10" id="KW-0326">Glycosidase</keyword>
<dbReference type="Gene3D" id="2.60.40.1180">
    <property type="entry name" value="Golgi alpha-mannosidase II"/>
    <property type="match status" value="2"/>
</dbReference>
<dbReference type="InterPro" id="IPR025887">
    <property type="entry name" value="Glyco_hydro_31_N_dom"/>
</dbReference>
<dbReference type="Pfam" id="PF21365">
    <property type="entry name" value="Glyco_hydro_31_3rd"/>
    <property type="match status" value="1"/>
</dbReference>
<evidence type="ECO:0000256" key="7">
    <source>
        <dbReference type="ARBA" id="ARBA00023180"/>
    </source>
</evidence>
<dbReference type="InParanoid" id="M4BY34"/>
<dbReference type="Pfam" id="PF01055">
    <property type="entry name" value="Glyco_hydro_31_2nd"/>
    <property type="match status" value="1"/>
</dbReference>
<dbReference type="CDD" id="cd06603">
    <property type="entry name" value="GH31_GANC_GANAB_alpha"/>
    <property type="match status" value="1"/>
</dbReference>
<evidence type="ECO:0000256" key="9">
    <source>
        <dbReference type="ARBA" id="ARBA00042895"/>
    </source>
</evidence>
<dbReference type="InterPro" id="IPR000322">
    <property type="entry name" value="Glyco_hydro_31_TIM"/>
</dbReference>
<reference evidence="16" key="1">
    <citation type="journal article" date="2010" name="Science">
        <title>Signatures of adaptation to obligate biotrophy in the Hyaloperonospora arabidopsidis genome.</title>
        <authorList>
            <person name="Baxter L."/>
            <person name="Tripathy S."/>
            <person name="Ishaque N."/>
            <person name="Boot N."/>
            <person name="Cabral A."/>
            <person name="Kemen E."/>
            <person name="Thines M."/>
            <person name="Ah-Fong A."/>
            <person name="Anderson R."/>
            <person name="Badejoko W."/>
            <person name="Bittner-Eddy P."/>
            <person name="Boore J.L."/>
            <person name="Chibucos M.C."/>
            <person name="Coates M."/>
            <person name="Dehal P."/>
            <person name="Delehaunty K."/>
            <person name="Dong S."/>
            <person name="Downton P."/>
            <person name="Dumas B."/>
            <person name="Fabro G."/>
            <person name="Fronick C."/>
            <person name="Fuerstenberg S.I."/>
            <person name="Fulton L."/>
            <person name="Gaulin E."/>
            <person name="Govers F."/>
            <person name="Hughes L."/>
            <person name="Humphray S."/>
            <person name="Jiang R.H."/>
            <person name="Judelson H."/>
            <person name="Kamoun S."/>
            <person name="Kyung K."/>
            <person name="Meijer H."/>
            <person name="Minx P."/>
            <person name="Morris P."/>
            <person name="Nelson J."/>
            <person name="Phuntumart V."/>
            <person name="Qutob D."/>
            <person name="Rehmany A."/>
            <person name="Rougon-Cardoso A."/>
            <person name="Ryden P."/>
            <person name="Torto-Alalibo T."/>
            <person name="Studholme D."/>
            <person name="Wang Y."/>
            <person name="Win J."/>
            <person name="Wood J."/>
            <person name="Clifton S.W."/>
            <person name="Rogers J."/>
            <person name="Van den Ackerveken G."/>
            <person name="Jones J.D."/>
            <person name="McDowell J.M."/>
            <person name="Beynon J."/>
            <person name="Tyler B.M."/>
        </authorList>
    </citation>
    <scope>NUCLEOTIDE SEQUENCE [LARGE SCALE GENOMIC DNA]</scope>
    <source>
        <strain evidence="16">Emoy2</strain>
    </source>
</reference>
<evidence type="ECO:0000313" key="15">
    <source>
        <dbReference type="EnsemblProtists" id="HpaP811466"/>
    </source>
</evidence>
<evidence type="ECO:0000256" key="5">
    <source>
        <dbReference type="ARBA" id="ARBA00022801"/>
    </source>
</evidence>
<keyword evidence="4" id="KW-0732">Signal</keyword>
<sequence length="1029" mass="116407">MTRHVDLMQQTRRSRWQLLAVAALAFSRTAAVDRSKFRTCEKTQFCNQYRNVQSSPTFQVVRSSIRSDSDANLVHFLVEDVSQPDGVHLDGSLAFVLSADKATLPALRVRLQERFLDPRDPKTRWTSDAILVPAADETRPLRQLTVAEAGLKAPIHEKDVLLFAPVGQESSQKPLIVAALKVGKGSFGVDLYLDGEKVVSTNDNGKFHYEIRQDQSAVKAEAEAAADQGAVDAHEGKTIVDYGEDGLAIYEDGTVQKKEEVSTSAADDTKVEEGWEESFDGHTDKKKFGPSSIGLDVSFHGSAEAPRSLYGIPEHATDFVLKDTIEVSGEEEGVRKVVTDPYRLYNLDVFEYELDNPMALYGAIPVLVAPNKKNTVGMFWNNPSETFVDIWTNEDTHTKSSHWLSESGVFDLFLLAGPSSADLFSQYTLLTGRAQLPPLFTLGYHQCRWNYKNEADVARVDAGFDEHLIPYDVLWLDIEHTDGKRYFTWDEHAFPTPKDMQKAVARTGRKIVTIVDPHIKVSQPGDKHPYYIHTEAEELGLFVKDEQGNDFKGWCWPGESSYVDFTSPKARAWWRHQFRYENYEGSTEHLYTWNDMNEPSVFNGPEVSMRKGCKSIAGVEHREWHNLYGTLFQWSTMEGQLVRQQPPPEPLSAFAEELQLSPDMQRPFVLSRAFSAGSQRFGAVWTGDNMAEWGHLRYATKMLLSMSVAGLTFVGADVGGFFGDPSTELLTRWNQAATYQPFFRGHAHHDSARREPWVFGEPTTSRVRAAIRERYSLLPYIYTLFHACYARGMPVMRPLWVHFTEDPQSFSEEDQFLLGDMLLVKPIVDEGVKATHVFLPSDNSEDKTVWYQVTDGYKRFVGGKTYESVPAPLDAIPVFHRGGTILPRKQRVRRSSELMRGDPLTLVVALDQHFMARGELYVDDERSLAAELVGEGTLVSFQQTRDGLRSTVGAATLQGKRYMSQMWVERIEVYGFQLEANLPKQVLVKDGRAVDFKYDAAGDRLVLRKPQVLVTDEWEIRFVYDQTIE</sequence>
<dbReference type="GO" id="GO:0030246">
    <property type="term" value="F:carbohydrate binding"/>
    <property type="evidence" value="ECO:0007669"/>
    <property type="project" value="InterPro"/>
</dbReference>